<dbReference type="InterPro" id="IPR018392">
    <property type="entry name" value="LysM"/>
</dbReference>
<dbReference type="Gene3D" id="3.10.350.10">
    <property type="entry name" value="LysM domain"/>
    <property type="match status" value="1"/>
</dbReference>
<dbReference type="CDD" id="cd00118">
    <property type="entry name" value="LysM"/>
    <property type="match status" value="1"/>
</dbReference>
<dbReference type="Proteomes" id="UP000320674">
    <property type="component" value="Unassembled WGS sequence"/>
</dbReference>
<organism evidence="2 3">
    <name type="scientific">Microcystis viridis Mv_BB_P_19951000_S68D</name>
    <dbReference type="NCBI Taxonomy" id="2486270"/>
    <lineage>
        <taxon>Bacteria</taxon>
        <taxon>Bacillati</taxon>
        <taxon>Cyanobacteriota</taxon>
        <taxon>Cyanophyceae</taxon>
        <taxon>Oscillatoriophycideae</taxon>
        <taxon>Chroococcales</taxon>
        <taxon>Microcystaceae</taxon>
        <taxon>Microcystis</taxon>
    </lineage>
</organism>
<sequence length="238" mass="26747">MALETPTKLKIKPLPPSKLREITVQFNPTAYSITKPVTWSQQVSAGTSTDISKQIAVQRNLNAPVLQFGGGGGRILNLELFFDVTEPVMRQGQTVKIDDVRQLTNEIVKLTRIERDANPQQPPICELSWGNPLDAPEFPFIGVVTNLVQNFTLFKSDGKPLRARLTVTFTEWIDREKDLKQTDPEQTTRLVKRGDTLSSLAAEVYGDPNLWRIIAQANNLDDPRHLKVSNPLIIPKLR</sequence>
<dbReference type="SMART" id="SM00257">
    <property type="entry name" value="LysM"/>
    <property type="match status" value="1"/>
</dbReference>
<dbReference type="InterPro" id="IPR045361">
    <property type="entry name" value="CIS_tube_prot_N"/>
</dbReference>
<comment type="caution">
    <text evidence="2">The sequence shown here is derived from an EMBL/GenBank/DDBJ whole genome shotgun (WGS) entry which is preliminary data.</text>
</comment>
<evidence type="ECO:0000313" key="3">
    <source>
        <dbReference type="Proteomes" id="UP000320674"/>
    </source>
</evidence>
<dbReference type="Pfam" id="PF01476">
    <property type="entry name" value="LysM"/>
    <property type="match status" value="1"/>
</dbReference>
<dbReference type="AlphaFoldDB" id="A0A552H4C1"/>
<name>A0A552H4C1_MICVR</name>
<dbReference type="InterPro" id="IPR036779">
    <property type="entry name" value="LysM_dom_sf"/>
</dbReference>
<gene>
    <name evidence="2" type="ORF">EWV77_25205</name>
</gene>
<reference evidence="2 3" key="1">
    <citation type="submission" date="2019-01" db="EMBL/GenBank/DDBJ databases">
        <title>Coherence of Microcystis species and biogeography revealed through population genomics.</title>
        <authorList>
            <person name="Perez-Carrascal O.M."/>
            <person name="Terrat Y."/>
            <person name="Giani A."/>
            <person name="Fortin N."/>
            <person name="Tromas N."/>
            <person name="Shapiro B.J."/>
        </authorList>
    </citation>
    <scope>NUCLEOTIDE SEQUENCE [LARGE SCALE GENOMIC DNA]</scope>
    <source>
        <strain evidence="2">Mv_BB_P_19951000_S68D</strain>
    </source>
</reference>
<dbReference type="Pfam" id="PF19266">
    <property type="entry name" value="CIS_tube"/>
    <property type="match status" value="1"/>
</dbReference>
<evidence type="ECO:0000259" key="1">
    <source>
        <dbReference type="PROSITE" id="PS51782"/>
    </source>
</evidence>
<protein>
    <submittedName>
        <fullName evidence="2">LysM peptidoglycan-binding domain-containing protein</fullName>
    </submittedName>
</protein>
<proteinExistence type="predicted"/>
<dbReference type="EMBL" id="SFAZ01000352">
    <property type="protein sequence ID" value="TRU66084.1"/>
    <property type="molecule type" value="Genomic_DNA"/>
</dbReference>
<evidence type="ECO:0000313" key="2">
    <source>
        <dbReference type="EMBL" id="TRU66084.1"/>
    </source>
</evidence>
<accession>A0A552H4C1</accession>
<dbReference type="PROSITE" id="PS51782">
    <property type="entry name" value="LYSM"/>
    <property type="match status" value="1"/>
</dbReference>
<feature type="domain" description="LysM" evidence="1">
    <location>
        <begin position="187"/>
        <end position="234"/>
    </location>
</feature>